<dbReference type="EMBL" id="KI894010">
    <property type="protein sequence ID" value="OCF50087.1"/>
    <property type="molecule type" value="Genomic_DNA"/>
</dbReference>
<feature type="transmembrane region" description="Helical" evidence="1">
    <location>
        <begin position="109"/>
        <end position="126"/>
    </location>
</feature>
<evidence type="ECO:0000313" key="3">
    <source>
        <dbReference type="EMBL" id="WWC71735.1"/>
    </source>
</evidence>
<reference evidence="2" key="1">
    <citation type="submission" date="2013-07" db="EMBL/GenBank/DDBJ databases">
        <title>The Genome Sequence of Cryptococcus pinus CBS10737.</title>
        <authorList>
            <consortium name="The Broad Institute Genome Sequencing Platform"/>
            <person name="Cuomo C."/>
            <person name="Litvintseva A."/>
            <person name="Chen Y."/>
            <person name="Heitman J."/>
            <person name="Sun S."/>
            <person name="Springer D."/>
            <person name="Dromer F."/>
            <person name="Young S.K."/>
            <person name="Zeng Q."/>
            <person name="Gargeya S."/>
            <person name="Fitzgerald M."/>
            <person name="Abouelleil A."/>
            <person name="Alvarado L."/>
            <person name="Berlin A.M."/>
            <person name="Chapman S.B."/>
            <person name="Dewar J."/>
            <person name="Goldberg J."/>
            <person name="Griggs A."/>
            <person name="Gujja S."/>
            <person name="Hansen M."/>
            <person name="Howarth C."/>
            <person name="Imamovic A."/>
            <person name="Larimer J."/>
            <person name="McCowan C."/>
            <person name="Murphy C."/>
            <person name="Pearson M."/>
            <person name="Priest M."/>
            <person name="Roberts A."/>
            <person name="Saif S."/>
            <person name="Shea T."/>
            <person name="Sykes S."/>
            <person name="Wortman J."/>
            <person name="Nusbaum C."/>
            <person name="Birren B."/>
        </authorList>
    </citation>
    <scope>NUCLEOTIDE SEQUENCE [LARGE SCALE GENOMIC DNA]</scope>
    <source>
        <strain evidence="2">CBS 10737</strain>
    </source>
</reference>
<feature type="transmembrane region" description="Helical" evidence="1">
    <location>
        <begin position="565"/>
        <end position="582"/>
    </location>
</feature>
<gene>
    <name evidence="2" type="ORF">I206_03404</name>
    <name evidence="3" type="ORF">I206_105693</name>
</gene>
<reference evidence="3" key="2">
    <citation type="submission" date="2013-07" db="EMBL/GenBank/DDBJ databases">
        <authorList>
            <consortium name="The Broad Institute Genome Sequencing Platform"/>
            <person name="Cuomo C."/>
            <person name="Litvintseva A."/>
            <person name="Chen Y."/>
            <person name="Heitman J."/>
            <person name="Sun S."/>
            <person name="Springer D."/>
            <person name="Dromer F."/>
            <person name="Young S.K."/>
            <person name="Zeng Q."/>
            <person name="Gargeya S."/>
            <person name="Fitzgerald M."/>
            <person name="Abouelleil A."/>
            <person name="Alvarado L."/>
            <person name="Berlin A.M."/>
            <person name="Chapman S.B."/>
            <person name="Dewar J."/>
            <person name="Goldberg J."/>
            <person name="Griggs A."/>
            <person name="Gujja S."/>
            <person name="Hansen M."/>
            <person name="Howarth C."/>
            <person name="Imamovic A."/>
            <person name="Larimer J."/>
            <person name="McCowan C."/>
            <person name="Murphy C."/>
            <person name="Pearson M."/>
            <person name="Priest M."/>
            <person name="Roberts A."/>
            <person name="Saif S."/>
            <person name="Shea T."/>
            <person name="Sykes S."/>
            <person name="Wortman J."/>
            <person name="Nusbaum C."/>
            <person name="Birren B."/>
        </authorList>
    </citation>
    <scope>NUCLEOTIDE SEQUENCE</scope>
    <source>
        <strain evidence="3">CBS 10737</strain>
    </source>
</reference>
<evidence type="ECO:0000256" key="1">
    <source>
        <dbReference type="SAM" id="Phobius"/>
    </source>
</evidence>
<dbReference type="EMBL" id="CP144525">
    <property type="protein sequence ID" value="WWC71735.1"/>
    <property type="molecule type" value="Genomic_DNA"/>
</dbReference>
<feature type="transmembrane region" description="Helical" evidence="1">
    <location>
        <begin position="243"/>
        <end position="262"/>
    </location>
</feature>
<feature type="transmembrane region" description="Helical" evidence="1">
    <location>
        <begin position="589"/>
        <end position="607"/>
    </location>
</feature>
<evidence type="ECO:0000313" key="2">
    <source>
        <dbReference type="EMBL" id="OCF50087.1"/>
    </source>
</evidence>
<evidence type="ECO:0000313" key="4">
    <source>
        <dbReference type="Proteomes" id="UP000094020"/>
    </source>
</evidence>
<dbReference type="Proteomes" id="UP000094020">
    <property type="component" value="Chromosome 7"/>
</dbReference>
<protein>
    <submittedName>
        <fullName evidence="2">Uncharacterized protein</fullName>
    </submittedName>
</protein>
<dbReference type="OrthoDB" id="2560567at2759"/>
<feature type="transmembrane region" description="Helical" evidence="1">
    <location>
        <begin position="219"/>
        <end position="237"/>
    </location>
</feature>
<dbReference type="RefSeq" id="XP_019011306.1">
    <property type="nucleotide sequence ID" value="XM_019155152.1"/>
</dbReference>
<keyword evidence="1" id="KW-0472">Membrane</keyword>
<dbReference type="AlphaFoldDB" id="A0A1B9I3I2"/>
<feature type="transmembrane region" description="Helical" evidence="1">
    <location>
        <begin position="36"/>
        <end position="61"/>
    </location>
</feature>
<feature type="transmembrane region" description="Helical" evidence="1">
    <location>
        <begin position="537"/>
        <end position="559"/>
    </location>
</feature>
<accession>A0A1B9I3I2</accession>
<keyword evidence="4" id="KW-1185">Reference proteome</keyword>
<reference evidence="3" key="4">
    <citation type="submission" date="2024-02" db="EMBL/GenBank/DDBJ databases">
        <title>Comparative genomics of Cryptococcus and Kwoniella reveals pathogenesis evolution and contrasting modes of karyotype evolution via chromosome fusion or intercentromeric recombination.</title>
        <authorList>
            <person name="Coelho M.A."/>
            <person name="David-Palma M."/>
            <person name="Shea T."/>
            <person name="Bowers K."/>
            <person name="McGinley-Smith S."/>
            <person name="Mohammad A.W."/>
            <person name="Gnirke A."/>
            <person name="Yurkov A.M."/>
            <person name="Nowrousian M."/>
            <person name="Sun S."/>
            <person name="Cuomo C.A."/>
            <person name="Heitman J."/>
        </authorList>
    </citation>
    <scope>NUCLEOTIDE SEQUENCE</scope>
    <source>
        <strain evidence="3">CBS 10737</strain>
    </source>
</reference>
<organism evidence="2">
    <name type="scientific">Kwoniella pini CBS 10737</name>
    <dbReference type="NCBI Taxonomy" id="1296096"/>
    <lineage>
        <taxon>Eukaryota</taxon>
        <taxon>Fungi</taxon>
        <taxon>Dikarya</taxon>
        <taxon>Basidiomycota</taxon>
        <taxon>Agaricomycotina</taxon>
        <taxon>Tremellomycetes</taxon>
        <taxon>Tremellales</taxon>
        <taxon>Cryptococcaceae</taxon>
        <taxon>Kwoniella</taxon>
    </lineage>
</organism>
<keyword evidence="1" id="KW-0812">Transmembrane</keyword>
<sequence>MGSDFVDKHYYINEKTGSTPFQRTWKKTSPIEKLLYIIYLIPLIALLIILGLIMILPFLFIRRTRPLLPKSEEIDPIYKKKKRGPGLHRRIWEMFEIFLNLYYMTLKQGLQVGGCLSSIILIYMQIRMIIHDLNNPIIIDYSQQAQISNSDPADRLRTDHDCAYGVGTGIANWANGKEPLAWYGMYHAFIIILCICLFGDELLNVRFGCFAPQWNRAGVGYTTMFLAVATLSTSPNWDFPETVQFRYIILILIFLLGLYNVLRTIVSMNGCTKSEIRFEDGRVGRKPLRFWTKGQWKSEWFRLNFLPPPGKGSYFWTENLQNYIGDWNFPLRIRSRKSLEKQIELQQNEIENKFDDGRIQKVYQKSEKELIWQRGRISRVVIHGGPRKMPPNLKAEIDAMKRIHVGQLPDYDGLLSDEEIEKIEEKVLAELEKDKGYFGIANWVPSVRVYAWLWFDVRRIFCIICGIGLLSIRAAICSFDLSAGAWYAYLDEYTKAQDNWKINGGPDDNTCQYYKGTSVPIFVLPGGKAVTGVAAMYIWVSLWNMFLVGMCLGVIGVAISNNMWWGMHLGLLGPIPVPITLIGPRMTSMSMGLTLGFVAIATLQQGFFFHNDFGIIATKIFCYAGVVGMILSLFPNEPLRPDFTRSPFWPWTSRYAFRRMDRKKWKYGWANNNDMYT</sequence>
<name>A0A1B9I3I2_9TREE</name>
<feature type="transmembrane region" description="Helical" evidence="1">
    <location>
        <begin position="180"/>
        <end position="198"/>
    </location>
</feature>
<reference evidence="2" key="3">
    <citation type="submission" date="2016-07" db="EMBL/GenBank/DDBJ databases">
        <title>Evolution of pathogenesis and genome organization in the Tremellales.</title>
        <authorList>
            <person name="Cuomo C."/>
            <person name="Litvintseva A."/>
            <person name="Heitman J."/>
            <person name="Chen Y."/>
            <person name="Sun S."/>
            <person name="Springer D."/>
            <person name="Dromer F."/>
            <person name="Young S."/>
            <person name="Zeng Q."/>
            <person name="Chapman S."/>
            <person name="Gujja S."/>
            <person name="Saif S."/>
            <person name="Birren B."/>
        </authorList>
    </citation>
    <scope>NUCLEOTIDE SEQUENCE</scope>
    <source>
        <strain evidence="2">CBS 10737</strain>
    </source>
</reference>
<dbReference type="KEGG" id="kpin:30171773"/>
<dbReference type="GeneID" id="30171773"/>
<proteinExistence type="predicted"/>
<keyword evidence="1" id="KW-1133">Transmembrane helix</keyword>
<feature type="transmembrane region" description="Helical" evidence="1">
    <location>
        <begin position="613"/>
        <end position="634"/>
    </location>
</feature>